<evidence type="ECO:0000256" key="1">
    <source>
        <dbReference type="SAM" id="SignalP"/>
    </source>
</evidence>
<feature type="chain" id="PRO_5030914556" description="DUF885 domain-containing protein" evidence="1">
    <location>
        <begin position="21"/>
        <end position="427"/>
    </location>
</feature>
<keyword evidence="3" id="KW-1185">Reference proteome</keyword>
<dbReference type="RefSeq" id="WP_168067739.1">
    <property type="nucleotide sequence ID" value="NZ_JAATJC010000001.1"/>
</dbReference>
<organism evidence="2 3">
    <name type="scientific">Sphingomonas kaistensis</name>
    <dbReference type="NCBI Taxonomy" id="298708"/>
    <lineage>
        <taxon>Bacteria</taxon>
        <taxon>Pseudomonadati</taxon>
        <taxon>Pseudomonadota</taxon>
        <taxon>Alphaproteobacteria</taxon>
        <taxon>Sphingomonadales</taxon>
        <taxon>Sphingomonadaceae</taxon>
        <taxon>Sphingomonas</taxon>
    </lineage>
</organism>
<evidence type="ECO:0008006" key="4">
    <source>
        <dbReference type="Google" id="ProtNLM"/>
    </source>
</evidence>
<comment type="caution">
    <text evidence="2">The sequence shown here is derived from an EMBL/GenBank/DDBJ whole genome shotgun (WGS) entry which is preliminary data.</text>
</comment>
<dbReference type="EMBL" id="JAATJC010000001">
    <property type="protein sequence ID" value="NJC04983.1"/>
    <property type="molecule type" value="Genomic_DNA"/>
</dbReference>
<evidence type="ECO:0000313" key="2">
    <source>
        <dbReference type="EMBL" id="NJC04983.1"/>
    </source>
</evidence>
<accession>A0A7X5Y594</accession>
<name>A0A7X5Y594_9SPHN</name>
<dbReference type="PROSITE" id="PS51257">
    <property type="entry name" value="PROKAR_LIPOPROTEIN"/>
    <property type="match status" value="1"/>
</dbReference>
<proteinExistence type="predicted"/>
<protein>
    <recommendedName>
        <fullName evidence="4">DUF885 domain-containing protein</fullName>
    </recommendedName>
</protein>
<feature type="signal peptide" evidence="1">
    <location>
        <begin position="1"/>
        <end position="20"/>
    </location>
</feature>
<sequence>MQRSLRAACLAATLSLAACATAPGARDSLSATARDYVVLQMAIGEKEEGYIDAFTGDPALKAEGLALAARSDLPALAARVAQLRARVQAVSAEEPRRAAFLAAQLTAAATRLRMLQGEKLSFADEAQGLFGVRPEIKPLASYDPVLARIETLVPGSGTLADRVEAYQNRFTISRDKLEPVFRNAIAACRTASGQHITLPSTEQFDLAFVTGKSWSGYNYYQGNYRSRIEINTDLPIRLSRAIDLGCHEGYPGHHVLNVLQEEKLAKDKGWAEFTVQPLFSPQSIISEGSANFGIDLAFPGQRKARYEAAVLAPLAGIDGSEVARYDALLDALRDLGTSRNTISQQFLDGQIDEAEAIRLTQKYSLVGEARARQSVSFTKQYRSYVINYTIGRDMVARDVDRFSDDAARWRRMEQLLSEPTLPSDLQG</sequence>
<keyword evidence="1" id="KW-0732">Signal</keyword>
<dbReference type="AlphaFoldDB" id="A0A7X5Y594"/>
<evidence type="ECO:0000313" key="3">
    <source>
        <dbReference type="Proteomes" id="UP000558192"/>
    </source>
</evidence>
<dbReference type="Proteomes" id="UP000558192">
    <property type="component" value="Unassembled WGS sequence"/>
</dbReference>
<gene>
    <name evidence="2" type="ORF">GGQ97_000776</name>
</gene>
<reference evidence="2 3" key="1">
    <citation type="submission" date="2020-03" db="EMBL/GenBank/DDBJ databases">
        <title>Genomic Encyclopedia of Type Strains, Phase IV (KMG-IV): sequencing the most valuable type-strain genomes for metagenomic binning, comparative biology and taxonomic classification.</title>
        <authorList>
            <person name="Goeker M."/>
        </authorList>
    </citation>
    <scope>NUCLEOTIDE SEQUENCE [LARGE SCALE GENOMIC DNA]</scope>
    <source>
        <strain evidence="2 3">DSM 16846</strain>
    </source>
</reference>